<evidence type="ECO:0000256" key="1">
    <source>
        <dbReference type="SAM" id="SignalP"/>
    </source>
</evidence>
<proteinExistence type="predicted"/>
<sequence length="81" mass="9230">MLLLLLLLVLRLFNNHAAQGERAPNLMSKGSNDQLLYAFQPIYHQQCCGWCYCSSWHAVPVMTLGTSQGQRECEEELLMTN</sequence>
<accession>A0A2M4DMW2</accession>
<feature type="chain" id="PRO_5014597857" evidence="1">
    <location>
        <begin position="21"/>
        <end position="81"/>
    </location>
</feature>
<feature type="signal peptide" evidence="1">
    <location>
        <begin position="1"/>
        <end position="20"/>
    </location>
</feature>
<protein>
    <submittedName>
        <fullName evidence="2">Putative secreted protein</fullName>
    </submittedName>
</protein>
<dbReference type="EMBL" id="GGFL01014719">
    <property type="protein sequence ID" value="MBW78897.1"/>
    <property type="molecule type" value="Transcribed_RNA"/>
</dbReference>
<dbReference type="AlphaFoldDB" id="A0A2M4DMW2"/>
<keyword evidence="1" id="KW-0732">Signal</keyword>
<evidence type="ECO:0000313" key="2">
    <source>
        <dbReference type="EMBL" id="MBW78897.1"/>
    </source>
</evidence>
<organism evidence="2">
    <name type="scientific">Anopheles darlingi</name>
    <name type="common">Mosquito</name>
    <dbReference type="NCBI Taxonomy" id="43151"/>
    <lineage>
        <taxon>Eukaryota</taxon>
        <taxon>Metazoa</taxon>
        <taxon>Ecdysozoa</taxon>
        <taxon>Arthropoda</taxon>
        <taxon>Hexapoda</taxon>
        <taxon>Insecta</taxon>
        <taxon>Pterygota</taxon>
        <taxon>Neoptera</taxon>
        <taxon>Endopterygota</taxon>
        <taxon>Diptera</taxon>
        <taxon>Nematocera</taxon>
        <taxon>Culicoidea</taxon>
        <taxon>Culicidae</taxon>
        <taxon>Anophelinae</taxon>
        <taxon>Anopheles</taxon>
    </lineage>
</organism>
<name>A0A2M4DMW2_ANODA</name>
<reference evidence="2" key="1">
    <citation type="submission" date="2018-01" db="EMBL/GenBank/DDBJ databases">
        <title>An insight into the sialome of Amazonian anophelines.</title>
        <authorList>
            <person name="Ribeiro J.M."/>
            <person name="Scarpassa V."/>
            <person name="Calvo E."/>
        </authorList>
    </citation>
    <scope>NUCLEOTIDE SEQUENCE</scope>
</reference>